<accession>A0ACC1HC06</accession>
<proteinExistence type="predicted"/>
<evidence type="ECO:0000313" key="2">
    <source>
        <dbReference type="Proteomes" id="UP001145114"/>
    </source>
</evidence>
<protein>
    <submittedName>
        <fullName evidence="1">Uncharacterized protein</fullName>
    </submittedName>
</protein>
<feature type="non-terminal residue" evidence="1">
    <location>
        <position position="203"/>
    </location>
</feature>
<evidence type="ECO:0000313" key="1">
    <source>
        <dbReference type="EMBL" id="KAJ1670212.1"/>
    </source>
</evidence>
<gene>
    <name evidence="1" type="ORF">EV182_008352</name>
</gene>
<reference evidence="1" key="1">
    <citation type="submission" date="2022-06" db="EMBL/GenBank/DDBJ databases">
        <title>Phylogenomic reconstructions and comparative analyses of Kickxellomycotina fungi.</title>
        <authorList>
            <person name="Reynolds N.K."/>
            <person name="Stajich J.E."/>
            <person name="Barry K."/>
            <person name="Grigoriev I.V."/>
            <person name="Crous P."/>
            <person name="Smith M.E."/>
        </authorList>
    </citation>
    <scope>NUCLEOTIDE SEQUENCE</scope>
    <source>
        <strain evidence="1">RSA 2271</strain>
    </source>
</reference>
<dbReference type="Proteomes" id="UP001145114">
    <property type="component" value="Unassembled WGS sequence"/>
</dbReference>
<name>A0ACC1HC06_9FUNG</name>
<dbReference type="EMBL" id="JAMZIH010009392">
    <property type="protein sequence ID" value="KAJ1670212.1"/>
    <property type="molecule type" value="Genomic_DNA"/>
</dbReference>
<keyword evidence="2" id="KW-1185">Reference proteome</keyword>
<comment type="caution">
    <text evidence="1">The sequence shown here is derived from an EMBL/GenBank/DDBJ whole genome shotgun (WGS) entry which is preliminary data.</text>
</comment>
<sequence>MYNELNRINPSISRVLLRMGLDYLSLKNSIEPSNSPRTSIQVELSESFGENTIQKTTPYFDERTKEITVRIATLEDQDSLTENPTLDKFMTTAYYFGYLTMIGEEYLVIPNREMLEFWTQLITNKTGSPDEPSLLRDSRSLTESLVSQHLKEFCDGLERDFLDYLAKVDPGTSEYSYHEILFLQICLGVDPSQYDCRSEFSVD</sequence>
<organism evidence="1 2">
    <name type="scientific">Spiromyces aspiralis</name>
    <dbReference type="NCBI Taxonomy" id="68401"/>
    <lineage>
        <taxon>Eukaryota</taxon>
        <taxon>Fungi</taxon>
        <taxon>Fungi incertae sedis</taxon>
        <taxon>Zoopagomycota</taxon>
        <taxon>Kickxellomycotina</taxon>
        <taxon>Kickxellomycetes</taxon>
        <taxon>Kickxellales</taxon>
        <taxon>Kickxellaceae</taxon>
        <taxon>Spiromyces</taxon>
    </lineage>
</organism>